<dbReference type="GO" id="GO:0016705">
    <property type="term" value="F:oxidoreductase activity, acting on paired donors, with incorporation or reduction of molecular oxygen"/>
    <property type="evidence" value="ECO:0007669"/>
    <property type="project" value="InterPro"/>
</dbReference>
<comment type="similarity">
    <text evidence="3">Belongs to the cytochrome P450 family.</text>
</comment>
<evidence type="ECO:0000256" key="1">
    <source>
        <dbReference type="ARBA" id="ARBA00001971"/>
    </source>
</evidence>
<dbReference type="OrthoDB" id="6504453at2759"/>
<evidence type="ECO:0000256" key="6">
    <source>
        <dbReference type="ARBA" id="ARBA00023004"/>
    </source>
</evidence>
<dbReference type="AlphaFoldDB" id="A0A4Y2TRT5"/>
<dbReference type="PANTHER" id="PTHR24291:SF189">
    <property type="entry name" value="CYTOCHROME P450 4C3-RELATED"/>
    <property type="match status" value="1"/>
</dbReference>
<keyword evidence="4" id="KW-0479">Metal-binding</keyword>
<gene>
    <name evidence="9" type="primary">CYP4C1_1</name>
    <name evidence="9" type="ORF">AVEN_10389_1</name>
</gene>
<dbReference type="EMBL" id="BGPR01029960">
    <property type="protein sequence ID" value="GBO02107.1"/>
    <property type="molecule type" value="Genomic_DNA"/>
</dbReference>
<dbReference type="Pfam" id="PF00067">
    <property type="entry name" value="p450"/>
    <property type="match status" value="1"/>
</dbReference>
<evidence type="ECO:0000256" key="4">
    <source>
        <dbReference type="ARBA" id="ARBA00022617"/>
    </source>
</evidence>
<dbReference type="InterPro" id="IPR002401">
    <property type="entry name" value="Cyt_P450_E_grp-I"/>
</dbReference>
<dbReference type="SUPFAM" id="SSF48264">
    <property type="entry name" value="Cytochrome P450"/>
    <property type="match status" value="1"/>
</dbReference>
<dbReference type="PANTHER" id="PTHR24291">
    <property type="entry name" value="CYTOCHROME P450 FAMILY 4"/>
    <property type="match status" value="1"/>
</dbReference>
<proteinExistence type="inferred from homology"/>
<dbReference type="Proteomes" id="UP000499080">
    <property type="component" value="Unassembled WGS sequence"/>
</dbReference>
<name>A0A4Y2TRT5_ARAVE</name>
<accession>A0A4Y2TRT5</accession>
<dbReference type="Gene3D" id="1.10.630.10">
    <property type="entry name" value="Cytochrome P450"/>
    <property type="match status" value="1"/>
</dbReference>
<keyword evidence="7" id="KW-0560">Oxidoreductase</keyword>
<evidence type="ECO:0000313" key="10">
    <source>
        <dbReference type="Proteomes" id="UP000499080"/>
    </source>
</evidence>
<keyword evidence="10" id="KW-1185">Reference proteome</keyword>
<keyword evidence="4" id="KW-0349">Heme</keyword>
<dbReference type="PRINTS" id="PR00463">
    <property type="entry name" value="EP450I"/>
</dbReference>
<dbReference type="GO" id="GO:0005789">
    <property type="term" value="C:endoplasmic reticulum membrane"/>
    <property type="evidence" value="ECO:0007669"/>
    <property type="project" value="UniProtKB-SubCell"/>
</dbReference>
<organism evidence="9 10">
    <name type="scientific">Araneus ventricosus</name>
    <name type="common">Orbweaver spider</name>
    <name type="synonym">Epeira ventricosa</name>
    <dbReference type="NCBI Taxonomy" id="182803"/>
    <lineage>
        <taxon>Eukaryota</taxon>
        <taxon>Metazoa</taxon>
        <taxon>Ecdysozoa</taxon>
        <taxon>Arthropoda</taxon>
        <taxon>Chelicerata</taxon>
        <taxon>Arachnida</taxon>
        <taxon>Araneae</taxon>
        <taxon>Araneomorphae</taxon>
        <taxon>Entelegynae</taxon>
        <taxon>Araneoidea</taxon>
        <taxon>Araneidae</taxon>
        <taxon>Araneus</taxon>
    </lineage>
</organism>
<keyword evidence="8" id="KW-0472">Membrane</keyword>
<evidence type="ECO:0000256" key="5">
    <source>
        <dbReference type="ARBA" id="ARBA00022824"/>
    </source>
</evidence>
<evidence type="ECO:0000256" key="2">
    <source>
        <dbReference type="ARBA" id="ARBA00004586"/>
    </source>
</evidence>
<sequence length="276" mass="32167">MVLLRNAFFLLTNTNPFSPRTKWHKHRKLVTPTFHFSILDTFIPVFQKQANVLISKIQSHIQEPWIDIVPLMSLCTLDIICETAMGVSMNLLSGENCDYSEAMHEIERAIMYRTLRPWLYPDIIFYSTPIGRQFKANLQLVHGLNKKVLKQKLELTKYIKTSASEKDTENDSVEAKVRKPFLELLLEYHWKDPSFTEKDIKEHVDTIMFGGHETTATVMSWALYCLGIYPEVQREVQEELDTIFENGMNEYISRAVLSKMKYLECVIKVTKKLSSH</sequence>
<protein>
    <submittedName>
        <fullName evidence="9">Cytochrome P450 4C1</fullName>
    </submittedName>
</protein>
<comment type="cofactor">
    <cofactor evidence="1">
        <name>heme</name>
        <dbReference type="ChEBI" id="CHEBI:30413"/>
    </cofactor>
</comment>
<comment type="subcellular location">
    <subcellularLocation>
        <location evidence="2">Endoplasmic reticulum membrane</location>
    </subcellularLocation>
</comment>
<evidence type="ECO:0000256" key="8">
    <source>
        <dbReference type="ARBA" id="ARBA00023136"/>
    </source>
</evidence>
<dbReference type="InterPro" id="IPR036396">
    <property type="entry name" value="Cyt_P450_sf"/>
</dbReference>
<dbReference type="InterPro" id="IPR050196">
    <property type="entry name" value="Cytochrome_P450_Monoox"/>
</dbReference>
<keyword evidence="6" id="KW-0408">Iron</keyword>
<comment type="caution">
    <text evidence="9">The sequence shown here is derived from an EMBL/GenBank/DDBJ whole genome shotgun (WGS) entry which is preliminary data.</text>
</comment>
<keyword evidence="7" id="KW-0503">Monooxygenase</keyword>
<evidence type="ECO:0000256" key="3">
    <source>
        <dbReference type="ARBA" id="ARBA00010617"/>
    </source>
</evidence>
<keyword evidence="5" id="KW-0256">Endoplasmic reticulum</keyword>
<dbReference type="InterPro" id="IPR001128">
    <property type="entry name" value="Cyt_P450"/>
</dbReference>
<dbReference type="GO" id="GO:0004497">
    <property type="term" value="F:monooxygenase activity"/>
    <property type="evidence" value="ECO:0007669"/>
    <property type="project" value="UniProtKB-KW"/>
</dbReference>
<reference evidence="9 10" key="1">
    <citation type="journal article" date="2019" name="Sci. Rep.">
        <title>Orb-weaving spider Araneus ventricosus genome elucidates the spidroin gene catalogue.</title>
        <authorList>
            <person name="Kono N."/>
            <person name="Nakamura H."/>
            <person name="Ohtoshi R."/>
            <person name="Moran D.A.P."/>
            <person name="Shinohara A."/>
            <person name="Yoshida Y."/>
            <person name="Fujiwara M."/>
            <person name="Mori M."/>
            <person name="Tomita M."/>
            <person name="Arakawa K."/>
        </authorList>
    </citation>
    <scope>NUCLEOTIDE SEQUENCE [LARGE SCALE GENOMIC DNA]</scope>
</reference>
<evidence type="ECO:0000256" key="7">
    <source>
        <dbReference type="ARBA" id="ARBA00023033"/>
    </source>
</evidence>
<evidence type="ECO:0000313" key="9">
    <source>
        <dbReference type="EMBL" id="GBO02107.1"/>
    </source>
</evidence>
<dbReference type="GO" id="GO:0005506">
    <property type="term" value="F:iron ion binding"/>
    <property type="evidence" value="ECO:0007669"/>
    <property type="project" value="InterPro"/>
</dbReference>
<dbReference type="GO" id="GO:0020037">
    <property type="term" value="F:heme binding"/>
    <property type="evidence" value="ECO:0007669"/>
    <property type="project" value="InterPro"/>
</dbReference>